<dbReference type="AlphaFoldDB" id="A0A2W7NI74"/>
<comment type="caution">
    <text evidence="1">The sequence shown here is derived from an EMBL/GenBank/DDBJ whole genome shotgun (WGS) entry which is preliminary data.</text>
</comment>
<reference evidence="1 2" key="1">
    <citation type="submission" date="2018-06" db="EMBL/GenBank/DDBJ databases">
        <title>Genomic Encyclopedia of Archaeal and Bacterial Type Strains, Phase II (KMG-II): from individual species to whole genera.</title>
        <authorList>
            <person name="Goeker M."/>
        </authorList>
    </citation>
    <scope>NUCLEOTIDE SEQUENCE [LARGE SCALE GENOMIC DNA]</scope>
    <source>
        <strain evidence="1 2">DSM 6779</strain>
    </source>
</reference>
<accession>A0A2W7NI74</accession>
<keyword evidence="2" id="KW-1185">Reference proteome</keyword>
<organism evidence="1 2">
    <name type="scientific">Breznakibacter xylanolyticus</name>
    <dbReference type="NCBI Taxonomy" id="990"/>
    <lineage>
        <taxon>Bacteria</taxon>
        <taxon>Pseudomonadati</taxon>
        <taxon>Bacteroidota</taxon>
        <taxon>Bacteroidia</taxon>
        <taxon>Marinilabiliales</taxon>
        <taxon>Marinilabiliaceae</taxon>
        <taxon>Breznakibacter</taxon>
    </lineage>
</organism>
<dbReference type="EMBL" id="QKZK01000013">
    <property type="protein sequence ID" value="PZX16374.1"/>
    <property type="molecule type" value="Genomic_DNA"/>
</dbReference>
<evidence type="ECO:0000313" key="1">
    <source>
        <dbReference type="EMBL" id="PZX16374.1"/>
    </source>
</evidence>
<name>A0A2W7NI74_9BACT</name>
<evidence type="ECO:0000313" key="2">
    <source>
        <dbReference type="Proteomes" id="UP000249239"/>
    </source>
</evidence>
<gene>
    <name evidence="1" type="ORF">LX69_01868</name>
</gene>
<proteinExistence type="predicted"/>
<protein>
    <submittedName>
        <fullName evidence="1">Uncharacterized protein</fullName>
    </submittedName>
</protein>
<sequence>MFNFATQIIKQKQTTYTHKMETTCKNYEKCPIYNGILKDKATTASNYRRKYCDAGHEGWNSCKRYLVKEKTGFCPPDILPNTFRSIDEIIHEMEMMQKLS</sequence>
<dbReference type="Proteomes" id="UP000249239">
    <property type="component" value="Unassembled WGS sequence"/>
</dbReference>